<dbReference type="Gene3D" id="1.10.8.10">
    <property type="entry name" value="DNA helicase RuvA subunit, C-terminal domain"/>
    <property type="match status" value="1"/>
</dbReference>
<reference evidence="3 4" key="1">
    <citation type="submission" date="2024-05" db="EMBL/GenBank/DDBJ databases">
        <title>A draft genome resource for the thread blight pathogen Marasmius tenuissimus strain MS-2.</title>
        <authorList>
            <person name="Yulfo-Soto G.E."/>
            <person name="Baruah I.K."/>
            <person name="Amoako-Attah I."/>
            <person name="Bukari Y."/>
            <person name="Meinhardt L.W."/>
            <person name="Bailey B.A."/>
            <person name="Cohen S.P."/>
        </authorList>
    </citation>
    <scope>NUCLEOTIDE SEQUENCE [LARGE SCALE GENOMIC DNA]</scope>
    <source>
        <strain evidence="3 4">MS-2</strain>
    </source>
</reference>
<proteinExistence type="predicted"/>
<feature type="domain" description="UBA" evidence="2">
    <location>
        <begin position="382"/>
        <end position="423"/>
    </location>
</feature>
<dbReference type="EMBL" id="JBBXMP010000022">
    <property type="protein sequence ID" value="KAL0067828.1"/>
    <property type="molecule type" value="Genomic_DNA"/>
</dbReference>
<keyword evidence="4" id="KW-1185">Reference proteome</keyword>
<dbReference type="SUPFAM" id="SSF46934">
    <property type="entry name" value="UBA-like"/>
    <property type="match status" value="1"/>
</dbReference>
<comment type="caution">
    <text evidence="3">The sequence shown here is derived from an EMBL/GenBank/DDBJ whole genome shotgun (WGS) entry which is preliminary data.</text>
</comment>
<sequence length="433" mass="48091">MTMFANSHDFKITGGHFSNVHGNQHTRTYNGSTTITHNNDTYGDTFNNSSVGSISRDTYNYGWDFDTNPFRRRAAALSQERTPHAQYMPSPYAKAHRSRTPAPAVYPHPYVSDHLNAQPGINTGYPSRNYHPDDRSEDGHIFAHRCPSPQRVDRGGDTEFPPLTPHLLSTRENEGSSTSRERLHEWVNSPERRGSPVHVDTTTCAVENTWPYCDPEAFPRINLTANNSPIPSHIYPHSEGTDASRSHYGPGPEEVPDQTKSAGEDLTITHIYSHRPETPQRLQYANGRASPSPPSHPGQLETPSDAASSRGLASERHWDADDEYEETSSWRTLSGRCASPSPLNLAYAPSDATSSRGPPTESHWDADDETDNVRPPFTTTRPAKAQGHIQRFLDMGFLRGDVLRCMSASNNLPDLALEYLIDGIPSGLGRRVL</sequence>
<protein>
    <recommendedName>
        <fullName evidence="2">UBA domain-containing protein</fullName>
    </recommendedName>
</protein>
<evidence type="ECO:0000256" key="1">
    <source>
        <dbReference type="SAM" id="MobiDB-lite"/>
    </source>
</evidence>
<gene>
    <name evidence="3" type="ORF">AAF712_004996</name>
</gene>
<dbReference type="Proteomes" id="UP001437256">
    <property type="component" value="Unassembled WGS sequence"/>
</dbReference>
<evidence type="ECO:0000313" key="3">
    <source>
        <dbReference type="EMBL" id="KAL0067828.1"/>
    </source>
</evidence>
<feature type="compositionally biased region" description="Basic and acidic residues" evidence="1">
    <location>
        <begin position="130"/>
        <end position="141"/>
    </location>
</feature>
<feature type="region of interest" description="Disordered" evidence="1">
    <location>
        <begin position="117"/>
        <end position="198"/>
    </location>
</feature>
<feature type="region of interest" description="Disordered" evidence="1">
    <location>
        <begin position="341"/>
        <end position="373"/>
    </location>
</feature>
<dbReference type="InterPro" id="IPR009060">
    <property type="entry name" value="UBA-like_sf"/>
</dbReference>
<dbReference type="InterPro" id="IPR015940">
    <property type="entry name" value="UBA"/>
</dbReference>
<feature type="region of interest" description="Disordered" evidence="1">
    <location>
        <begin position="231"/>
        <end position="261"/>
    </location>
</feature>
<evidence type="ECO:0000259" key="2">
    <source>
        <dbReference type="PROSITE" id="PS50030"/>
    </source>
</evidence>
<dbReference type="PROSITE" id="PS50030">
    <property type="entry name" value="UBA"/>
    <property type="match status" value="1"/>
</dbReference>
<feature type="compositionally biased region" description="Basic and acidic residues" evidence="1">
    <location>
        <begin position="169"/>
        <end position="194"/>
    </location>
</feature>
<feature type="region of interest" description="Disordered" evidence="1">
    <location>
        <begin position="283"/>
        <end position="323"/>
    </location>
</feature>
<organism evidence="3 4">
    <name type="scientific">Marasmius tenuissimus</name>
    <dbReference type="NCBI Taxonomy" id="585030"/>
    <lineage>
        <taxon>Eukaryota</taxon>
        <taxon>Fungi</taxon>
        <taxon>Dikarya</taxon>
        <taxon>Basidiomycota</taxon>
        <taxon>Agaricomycotina</taxon>
        <taxon>Agaricomycetes</taxon>
        <taxon>Agaricomycetidae</taxon>
        <taxon>Agaricales</taxon>
        <taxon>Marasmiineae</taxon>
        <taxon>Marasmiaceae</taxon>
        <taxon>Marasmius</taxon>
    </lineage>
</organism>
<evidence type="ECO:0000313" key="4">
    <source>
        <dbReference type="Proteomes" id="UP001437256"/>
    </source>
</evidence>
<name>A0ABR3A2F7_9AGAR</name>
<accession>A0ABR3A2F7</accession>